<feature type="chain" id="PRO_5039188502" evidence="1">
    <location>
        <begin position="23"/>
        <end position="58"/>
    </location>
</feature>
<dbReference type="EMBL" id="JMQC01000006">
    <property type="protein sequence ID" value="KFN05926.1"/>
    <property type="molecule type" value="Genomic_DNA"/>
</dbReference>
<reference evidence="2 3" key="1">
    <citation type="submission" date="2014-04" db="EMBL/GenBank/DDBJ databases">
        <authorList>
            <person name="Bishop-Lilly K.A."/>
            <person name="Broomall S.M."/>
            <person name="Chain P.S."/>
            <person name="Chertkov O."/>
            <person name="Coyne S.R."/>
            <person name="Daligault H.E."/>
            <person name="Davenport K.W."/>
            <person name="Erkkila T."/>
            <person name="Frey K.G."/>
            <person name="Gibbons H.S."/>
            <person name="Gu W."/>
            <person name="Jaissle J."/>
            <person name="Johnson S.L."/>
            <person name="Koroleva G.I."/>
            <person name="Ladner J.T."/>
            <person name="Lo C.-C."/>
            <person name="Minogue T.D."/>
            <person name="Munk C."/>
            <person name="Palacios G.F."/>
            <person name="Redden C.L."/>
            <person name="Rosenzweig C.N."/>
            <person name="Scholz M.B."/>
            <person name="Teshima H."/>
            <person name="Xu Y."/>
        </authorList>
    </citation>
    <scope>NUCLEOTIDE SEQUENCE [LARGE SCALE GENOMIC DNA]</scope>
    <source>
        <strain evidence="2 3">BHP</strain>
    </source>
</reference>
<evidence type="ECO:0000256" key="1">
    <source>
        <dbReference type="SAM" id="SignalP"/>
    </source>
</evidence>
<proteinExistence type="predicted"/>
<accession>A0A090ZP33</accession>
<evidence type="ECO:0000313" key="3">
    <source>
        <dbReference type="Proteomes" id="UP000029389"/>
    </source>
</evidence>
<dbReference type="RefSeq" id="WP_161785241.1">
    <property type="nucleotide sequence ID" value="NZ_JMQC01000006.1"/>
</dbReference>
<protein>
    <submittedName>
        <fullName evidence="2">Uncharacterized protein</fullName>
    </submittedName>
</protein>
<dbReference type="Proteomes" id="UP000029389">
    <property type="component" value="Unassembled WGS sequence"/>
</dbReference>
<organism evidence="2 3">
    <name type="scientific">Bacillus clarus</name>
    <dbReference type="NCBI Taxonomy" id="2338372"/>
    <lineage>
        <taxon>Bacteria</taxon>
        <taxon>Bacillati</taxon>
        <taxon>Bacillota</taxon>
        <taxon>Bacilli</taxon>
        <taxon>Bacillales</taxon>
        <taxon>Bacillaceae</taxon>
        <taxon>Bacillus</taxon>
        <taxon>Bacillus cereus group</taxon>
    </lineage>
</organism>
<sequence length="58" mass="6275">MFKSLALSAASVLMLFSGGITASANKVNTKNAEIAQYGFWDDLKCELFGSPTGCVKWR</sequence>
<name>A0A090ZP33_9BACI</name>
<dbReference type="PATRIC" id="fig|1405.8.peg.52"/>
<feature type="signal peptide" evidence="1">
    <location>
        <begin position="1"/>
        <end position="22"/>
    </location>
</feature>
<gene>
    <name evidence="2" type="ORF">DJ93_6076</name>
</gene>
<comment type="caution">
    <text evidence="2">The sequence shown here is derived from an EMBL/GenBank/DDBJ whole genome shotgun (WGS) entry which is preliminary data.</text>
</comment>
<dbReference type="AlphaFoldDB" id="A0A090ZP33"/>
<keyword evidence="1" id="KW-0732">Signal</keyword>
<evidence type="ECO:0000313" key="2">
    <source>
        <dbReference type="EMBL" id="KFN05926.1"/>
    </source>
</evidence>